<dbReference type="EMBL" id="JADWDJ010000010">
    <property type="protein sequence ID" value="KAG5274802.1"/>
    <property type="molecule type" value="Genomic_DNA"/>
</dbReference>
<dbReference type="Proteomes" id="UP000823561">
    <property type="component" value="Chromosome 10"/>
</dbReference>
<comment type="caution">
    <text evidence="2">The sequence shown here is derived from an EMBL/GenBank/DDBJ whole genome shotgun (WGS) entry which is preliminary data.</text>
</comment>
<evidence type="ECO:0000313" key="2">
    <source>
        <dbReference type="EMBL" id="KAG5274802.1"/>
    </source>
</evidence>
<name>A0AAV6GLC0_9TELE</name>
<proteinExistence type="predicted"/>
<evidence type="ECO:0000313" key="3">
    <source>
        <dbReference type="Proteomes" id="UP000823561"/>
    </source>
</evidence>
<accession>A0AAV6GLC0</accession>
<evidence type="ECO:0000256" key="1">
    <source>
        <dbReference type="SAM" id="MobiDB-lite"/>
    </source>
</evidence>
<gene>
    <name evidence="2" type="ORF">AALO_G00140270</name>
</gene>
<feature type="region of interest" description="Disordered" evidence="1">
    <location>
        <begin position="31"/>
        <end position="52"/>
    </location>
</feature>
<keyword evidence="3" id="KW-1185">Reference proteome</keyword>
<sequence>MADTLAEEDLQPSGSSYNIPAEWAIDHLEEQRSSVNKEGPISERANMETEAVEDVQPGEPAMEYNYIGSRTDLTSL</sequence>
<protein>
    <submittedName>
        <fullName evidence="2">Uncharacterized protein</fullName>
    </submittedName>
</protein>
<reference evidence="2" key="1">
    <citation type="submission" date="2020-10" db="EMBL/GenBank/DDBJ databases">
        <title>Chromosome-scale genome assembly of the Allis shad, Alosa alosa.</title>
        <authorList>
            <person name="Margot Z."/>
            <person name="Christophe K."/>
            <person name="Cabau C."/>
            <person name="Louis A."/>
            <person name="Berthelot C."/>
            <person name="Parey E."/>
            <person name="Roest Crollius H."/>
            <person name="Montfort J."/>
            <person name="Robinson-Rechavi M."/>
            <person name="Bucao C."/>
            <person name="Bouchez O."/>
            <person name="Gislard M."/>
            <person name="Lluch J."/>
            <person name="Milhes M."/>
            <person name="Lampietro C."/>
            <person name="Lopez Roques C."/>
            <person name="Donnadieu C."/>
            <person name="Braasch I."/>
            <person name="Desvignes T."/>
            <person name="Postlethwait J."/>
            <person name="Bobe J."/>
            <person name="Guiguen Y."/>
        </authorList>
    </citation>
    <scope>NUCLEOTIDE SEQUENCE</scope>
    <source>
        <strain evidence="2">M-15738</strain>
        <tissue evidence="2">Blood</tissue>
    </source>
</reference>
<organism evidence="2 3">
    <name type="scientific">Alosa alosa</name>
    <name type="common">allis shad</name>
    <dbReference type="NCBI Taxonomy" id="278164"/>
    <lineage>
        <taxon>Eukaryota</taxon>
        <taxon>Metazoa</taxon>
        <taxon>Chordata</taxon>
        <taxon>Craniata</taxon>
        <taxon>Vertebrata</taxon>
        <taxon>Euteleostomi</taxon>
        <taxon>Actinopterygii</taxon>
        <taxon>Neopterygii</taxon>
        <taxon>Teleostei</taxon>
        <taxon>Clupei</taxon>
        <taxon>Clupeiformes</taxon>
        <taxon>Clupeoidei</taxon>
        <taxon>Clupeidae</taxon>
        <taxon>Alosa</taxon>
    </lineage>
</organism>
<dbReference type="AlphaFoldDB" id="A0AAV6GLC0"/>